<reference evidence="3" key="1">
    <citation type="submission" date="2015-08" db="UniProtKB">
        <authorList>
            <consortium name="WormBaseParasite"/>
        </authorList>
    </citation>
    <scope>IDENTIFICATION</scope>
</reference>
<dbReference type="WBParaSite" id="TCONS_00013780.p1">
    <property type="protein sequence ID" value="TCONS_00013780.p1"/>
    <property type="gene ID" value="XLOC_008690"/>
</dbReference>
<evidence type="ECO:0000313" key="2">
    <source>
        <dbReference type="Proteomes" id="UP000035681"/>
    </source>
</evidence>
<dbReference type="AlphaFoldDB" id="A0A0K0EC43"/>
<feature type="compositionally biased region" description="Acidic residues" evidence="1">
    <location>
        <begin position="99"/>
        <end position="110"/>
    </location>
</feature>
<evidence type="ECO:0000256" key="1">
    <source>
        <dbReference type="SAM" id="MobiDB-lite"/>
    </source>
</evidence>
<keyword evidence="2" id="KW-1185">Reference proteome</keyword>
<organism evidence="3">
    <name type="scientific">Strongyloides stercoralis</name>
    <name type="common">Threadworm</name>
    <dbReference type="NCBI Taxonomy" id="6248"/>
    <lineage>
        <taxon>Eukaryota</taxon>
        <taxon>Metazoa</taxon>
        <taxon>Ecdysozoa</taxon>
        <taxon>Nematoda</taxon>
        <taxon>Chromadorea</taxon>
        <taxon>Rhabditida</taxon>
        <taxon>Tylenchina</taxon>
        <taxon>Panagrolaimomorpha</taxon>
        <taxon>Strongyloidoidea</taxon>
        <taxon>Strongyloididae</taxon>
        <taxon>Strongyloides</taxon>
    </lineage>
</organism>
<feature type="compositionally biased region" description="Polar residues" evidence="1">
    <location>
        <begin position="86"/>
        <end position="98"/>
    </location>
</feature>
<proteinExistence type="predicted"/>
<dbReference type="Proteomes" id="UP000035681">
    <property type="component" value="Unplaced"/>
</dbReference>
<evidence type="ECO:0000313" key="4">
    <source>
        <dbReference type="WBParaSite" id="TCONS_00013780.p1"/>
    </source>
</evidence>
<feature type="region of interest" description="Disordered" evidence="1">
    <location>
        <begin position="86"/>
        <end position="110"/>
    </location>
</feature>
<sequence>MELLYLSELHIFTDKKSVLPILRNSVDSEYTRYTAIISGFNFTMSYINTKLNGLADFLSRQEMINLSIDTSVKTIIEKNLNQTTTTNKDSQYSELDSTSVEEMENEINEK</sequence>
<accession>A0A0K0EC43</accession>
<protein>
    <submittedName>
        <fullName evidence="3">RNase H domain-containing protein</fullName>
    </submittedName>
    <submittedName>
        <fullName evidence="4">Reverse transcriptase RNase H-like domain-containing protein</fullName>
    </submittedName>
</protein>
<name>A0A0K0EC43_STRER</name>
<dbReference type="STRING" id="6248.A0A0K0EC43"/>
<evidence type="ECO:0000313" key="3">
    <source>
        <dbReference type="WBParaSite" id="SSTP_0000705166.1"/>
    </source>
</evidence>
<dbReference type="WBParaSite" id="SSTP_0000705166.1">
    <property type="protein sequence ID" value="SSTP_0000705166.1"/>
    <property type="gene ID" value="SSTP_0000705166"/>
</dbReference>